<comment type="caution">
    <text evidence="1">The sequence shown here is derived from an EMBL/GenBank/DDBJ whole genome shotgun (WGS) entry which is preliminary data.</text>
</comment>
<evidence type="ECO:0000313" key="1">
    <source>
        <dbReference type="EMBL" id="EAZ93160.1"/>
    </source>
</evidence>
<protein>
    <submittedName>
        <fullName evidence="1">Uncharacterized protein</fullName>
    </submittedName>
</protein>
<gene>
    <name evidence="1" type="ORF">CY0110_03789</name>
</gene>
<organism evidence="1 2">
    <name type="scientific">Crocosphaera chwakensis CCY0110</name>
    <dbReference type="NCBI Taxonomy" id="391612"/>
    <lineage>
        <taxon>Bacteria</taxon>
        <taxon>Bacillati</taxon>
        <taxon>Cyanobacteriota</taxon>
        <taxon>Cyanophyceae</taxon>
        <taxon>Oscillatoriophycideae</taxon>
        <taxon>Chroococcales</taxon>
        <taxon>Aphanothecaceae</taxon>
        <taxon>Crocosphaera</taxon>
        <taxon>Crocosphaera chwakensis</taxon>
    </lineage>
</organism>
<proteinExistence type="predicted"/>
<reference evidence="1 2" key="1">
    <citation type="submission" date="2007-03" db="EMBL/GenBank/DDBJ databases">
        <authorList>
            <person name="Stal L."/>
            <person name="Ferriera S."/>
            <person name="Johnson J."/>
            <person name="Kravitz S."/>
            <person name="Beeson K."/>
            <person name="Sutton G."/>
            <person name="Rogers Y.-H."/>
            <person name="Friedman R."/>
            <person name="Frazier M."/>
            <person name="Venter J.C."/>
        </authorList>
    </citation>
    <scope>NUCLEOTIDE SEQUENCE [LARGE SCALE GENOMIC DNA]</scope>
    <source>
        <strain evidence="1 2">CCY0110</strain>
    </source>
</reference>
<dbReference type="EMBL" id="AAXW01000003">
    <property type="protein sequence ID" value="EAZ93160.1"/>
    <property type="molecule type" value="Genomic_DNA"/>
</dbReference>
<sequence length="33" mass="3888">MTGGYRFHMIIGLIKVNIENLWLPNENAQKEKE</sequence>
<dbReference type="AlphaFoldDB" id="A3IKH1"/>
<evidence type="ECO:0000313" key="2">
    <source>
        <dbReference type="Proteomes" id="UP000003781"/>
    </source>
</evidence>
<accession>A3IKH1</accession>
<dbReference type="Proteomes" id="UP000003781">
    <property type="component" value="Unassembled WGS sequence"/>
</dbReference>
<keyword evidence="2" id="KW-1185">Reference proteome</keyword>
<name>A3IKH1_9CHRO</name>